<dbReference type="Gene3D" id="1.20.1050.10">
    <property type="match status" value="1"/>
</dbReference>
<dbReference type="EMBL" id="JBHUEY010000001">
    <property type="protein sequence ID" value="MFD1782136.1"/>
    <property type="molecule type" value="Genomic_DNA"/>
</dbReference>
<dbReference type="SUPFAM" id="SSF52833">
    <property type="entry name" value="Thioredoxin-like"/>
    <property type="match status" value="1"/>
</dbReference>
<feature type="domain" description="GST C-terminal" evidence="2">
    <location>
        <begin position="87"/>
        <end position="208"/>
    </location>
</feature>
<dbReference type="InterPro" id="IPR036282">
    <property type="entry name" value="Glutathione-S-Trfase_C_sf"/>
</dbReference>
<dbReference type="InterPro" id="IPR040079">
    <property type="entry name" value="Glutathione_S-Trfase"/>
</dbReference>
<organism evidence="3 4">
    <name type="scientific">Phenylobacterium terrae</name>
    <dbReference type="NCBI Taxonomy" id="2665495"/>
    <lineage>
        <taxon>Bacteria</taxon>
        <taxon>Pseudomonadati</taxon>
        <taxon>Pseudomonadota</taxon>
        <taxon>Alphaproteobacteria</taxon>
        <taxon>Caulobacterales</taxon>
        <taxon>Caulobacteraceae</taxon>
        <taxon>Phenylobacterium</taxon>
    </lineage>
</organism>
<dbReference type="InterPro" id="IPR010987">
    <property type="entry name" value="Glutathione-S-Trfase_C-like"/>
</dbReference>
<protein>
    <submittedName>
        <fullName evidence="3">Glutathione S-transferase family protein</fullName>
    </submittedName>
</protein>
<dbReference type="SUPFAM" id="SSF47616">
    <property type="entry name" value="GST C-terminal domain-like"/>
    <property type="match status" value="1"/>
</dbReference>
<dbReference type="PROSITE" id="PS50405">
    <property type="entry name" value="GST_CTER"/>
    <property type="match status" value="1"/>
</dbReference>
<dbReference type="Proteomes" id="UP001597237">
    <property type="component" value="Unassembled WGS sequence"/>
</dbReference>
<accession>A0ABW4MWW0</accession>
<dbReference type="RefSeq" id="WP_377281036.1">
    <property type="nucleotide sequence ID" value="NZ_JBHRSI010000003.1"/>
</dbReference>
<comment type="caution">
    <text evidence="3">The sequence shown here is derived from an EMBL/GenBank/DDBJ whole genome shotgun (WGS) entry which is preliminary data.</text>
</comment>
<dbReference type="InterPro" id="IPR004045">
    <property type="entry name" value="Glutathione_S-Trfase_N"/>
</dbReference>
<evidence type="ECO:0000259" key="2">
    <source>
        <dbReference type="PROSITE" id="PS50405"/>
    </source>
</evidence>
<evidence type="ECO:0000313" key="3">
    <source>
        <dbReference type="EMBL" id="MFD1782136.1"/>
    </source>
</evidence>
<dbReference type="PANTHER" id="PTHR44051:SF19">
    <property type="entry name" value="DISULFIDE-BOND OXIDOREDUCTASE YFCG"/>
    <property type="match status" value="1"/>
</dbReference>
<dbReference type="InterPro" id="IPR036249">
    <property type="entry name" value="Thioredoxin-like_sf"/>
</dbReference>
<dbReference type="Pfam" id="PF13409">
    <property type="entry name" value="GST_N_2"/>
    <property type="match status" value="1"/>
</dbReference>
<evidence type="ECO:0000313" key="4">
    <source>
        <dbReference type="Proteomes" id="UP001597237"/>
    </source>
</evidence>
<sequence>MLRILGRPSSINVRKVLWTAAEIGLEFTHEPQWASPEAPASTPEFLRLNPNGLVPVIEDEAGVLWESNTICRYLARKHGRTDLLPAEPAAQAGVEMWMDWQATELNGAWRYVFMALGRRDPAYTDPHEIAAGARRWRAAMGILEARLARTGAFVAGERFTLADVVVGLSVHRWRATPMERPPLPAVEAYHRRLLGRPAYAAHARPDVP</sequence>
<proteinExistence type="predicted"/>
<dbReference type="SFLD" id="SFLDS00019">
    <property type="entry name" value="Glutathione_Transferase_(cytos"/>
    <property type="match status" value="1"/>
</dbReference>
<dbReference type="Gene3D" id="3.40.30.10">
    <property type="entry name" value="Glutaredoxin"/>
    <property type="match status" value="1"/>
</dbReference>
<dbReference type="Pfam" id="PF13410">
    <property type="entry name" value="GST_C_2"/>
    <property type="match status" value="1"/>
</dbReference>
<dbReference type="SFLD" id="SFLDG00358">
    <property type="entry name" value="Main_(cytGST)"/>
    <property type="match status" value="1"/>
</dbReference>
<keyword evidence="4" id="KW-1185">Reference proteome</keyword>
<feature type="domain" description="GST N-terminal" evidence="1">
    <location>
        <begin position="1"/>
        <end position="82"/>
    </location>
</feature>
<gene>
    <name evidence="3" type="ORF">ACFSC0_01925</name>
</gene>
<dbReference type="SFLD" id="SFLDG01150">
    <property type="entry name" value="Main.1:_Beta-like"/>
    <property type="match status" value="1"/>
</dbReference>
<reference evidence="4" key="1">
    <citation type="journal article" date="2019" name="Int. J. Syst. Evol. Microbiol.">
        <title>The Global Catalogue of Microorganisms (GCM) 10K type strain sequencing project: providing services to taxonomists for standard genome sequencing and annotation.</title>
        <authorList>
            <consortium name="The Broad Institute Genomics Platform"/>
            <consortium name="The Broad Institute Genome Sequencing Center for Infectious Disease"/>
            <person name="Wu L."/>
            <person name="Ma J."/>
        </authorList>
    </citation>
    <scope>NUCLEOTIDE SEQUENCE [LARGE SCALE GENOMIC DNA]</scope>
    <source>
        <strain evidence="4">DFY28</strain>
    </source>
</reference>
<name>A0ABW4MWW0_9CAUL</name>
<dbReference type="PROSITE" id="PS50404">
    <property type="entry name" value="GST_NTER"/>
    <property type="match status" value="1"/>
</dbReference>
<dbReference type="PANTHER" id="PTHR44051">
    <property type="entry name" value="GLUTATHIONE S-TRANSFERASE-RELATED"/>
    <property type="match status" value="1"/>
</dbReference>
<evidence type="ECO:0000259" key="1">
    <source>
        <dbReference type="PROSITE" id="PS50404"/>
    </source>
</evidence>